<dbReference type="RefSeq" id="WP_125011473.1">
    <property type="nucleotide sequence ID" value="NZ_RQVR01000002.1"/>
</dbReference>
<feature type="transmembrane region" description="Helical" evidence="1">
    <location>
        <begin position="91"/>
        <end position="111"/>
    </location>
</feature>
<feature type="transmembrane region" description="Helical" evidence="1">
    <location>
        <begin position="12"/>
        <end position="32"/>
    </location>
</feature>
<keyword evidence="1" id="KW-0812">Transmembrane</keyword>
<evidence type="ECO:0000313" key="2">
    <source>
        <dbReference type="EMBL" id="RRJ93692.1"/>
    </source>
</evidence>
<comment type="caution">
    <text evidence="2">The sequence shown here is derived from an EMBL/GenBank/DDBJ whole genome shotgun (WGS) entry which is preliminary data.</text>
</comment>
<keyword evidence="3" id="KW-1185">Reference proteome</keyword>
<dbReference type="NCBIfam" id="TIGR04127">
    <property type="entry name" value="flavo_near_exo"/>
    <property type="match status" value="1"/>
</dbReference>
<feature type="transmembrane region" description="Helical" evidence="1">
    <location>
        <begin position="117"/>
        <end position="140"/>
    </location>
</feature>
<dbReference type="InterPro" id="IPR026414">
    <property type="entry name" value="ExosoTase_F-assoc_memb"/>
</dbReference>
<organism evidence="2 3">
    <name type="scientific">Flavobacterium macacae</name>
    <dbReference type="NCBI Taxonomy" id="2488993"/>
    <lineage>
        <taxon>Bacteria</taxon>
        <taxon>Pseudomonadati</taxon>
        <taxon>Bacteroidota</taxon>
        <taxon>Flavobacteriia</taxon>
        <taxon>Flavobacteriales</taxon>
        <taxon>Flavobacteriaceae</taxon>
        <taxon>Flavobacterium</taxon>
    </lineage>
</organism>
<accession>A0A3P3WEZ9</accession>
<evidence type="ECO:0000256" key="1">
    <source>
        <dbReference type="SAM" id="Phobius"/>
    </source>
</evidence>
<dbReference type="AlphaFoldDB" id="A0A3P3WEZ9"/>
<reference evidence="2 3" key="1">
    <citation type="submission" date="2018-11" db="EMBL/GenBank/DDBJ databases">
        <title>Flavobacterium sp. nov., YIM 102600 draft genome.</title>
        <authorList>
            <person name="Li G."/>
            <person name="Jiang Y."/>
        </authorList>
    </citation>
    <scope>NUCLEOTIDE SEQUENCE [LARGE SCALE GENOMIC DNA]</scope>
    <source>
        <strain evidence="2 3">YIM 102600</strain>
    </source>
</reference>
<dbReference type="EMBL" id="RQVR01000002">
    <property type="protein sequence ID" value="RRJ93692.1"/>
    <property type="molecule type" value="Genomic_DNA"/>
</dbReference>
<gene>
    <name evidence="2" type="ORF">EG849_02305</name>
</gene>
<dbReference type="Proteomes" id="UP000271937">
    <property type="component" value="Unassembled WGS sequence"/>
</dbReference>
<keyword evidence="1" id="KW-0472">Membrane</keyword>
<name>A0A3P3WEZ9_9FLAO</name>
<protein>
    <submittedName>
        <fullName evidence="2">Exosortase F system-associated protein</fullName>
    </submittedName>
</protein>
<evidence type="ECO:0000313" key="3">
    <source>
        <dbReference type="Proteomes" id="UP000271937"/>
    </source>
</evidence>
<keyword evidence="1" id="KW-1133">Transmembrane helix</keyword>
<dbReference type="OrthoDB" id="982493at2"/>
<sequence length="151" mass="18057">MQKLLNYKKEIFFSILLAFLLALIRTFESWFYDPFLNYFKTDYANLPFPDYDTIKLGFSLFLRYALNSIVSLAIIQVIFKDFMLTKFASVLYLIFFVILIITFFIILNLSAEANNLLLFYIRRFLIQPLFVLLFVPAFYYQNQLVKKNNNL</sequence>
<feature type="transmembrane region" description="Helical" evidence="1">
    <location>
        <begin position="61"/>
        <end position="79"/>
    </location>
</feature>
<proteinExistence type="predicted"/>